<feature type="non-terminal residue" evidence="2">
    <location>
        <position position="69"/>
    </location>
</feature>
<dbReference type="GeneID" id="85350176"/>
<dbReference type="SUPFAM" id="SSF101690">
    <property type="entry name" value="PAZ domain"/>
    <property type="match status" value="1"/>
</dbReference>
<evidence type="ECO:0000313" key="2">
    <source>
        <dbReference type="EMBL" id="KAK0440484.1"/>
    </source>
</evidence>
<organism evidence="2 3">
    <name type="scientific">Armillaria tabescens</name>
    <name type="common">Ringless honey mushroom</name>
    <name type="synonym">Agaricus tabescens</name>
    <dbReference type="NCBI Taxonomy" id="1929756"/>
    <lineage>
        <taxon>Eukaryota</taxon>
        <taxon>Fungi</taxon>
        <taxon>Dikarya</taxon>
        <taxon>Basidiomycota</taxon>
        <taxon>Agaricomycotina</taxon>
        <taxon>Agaricomycetes</taxon>
        <taxon>Agaricomycetidae</taxon>
        <taxon>Agaricales</taxon>
        <taxon>Marasmiineae</taxon>
        <taxon>Physalacriaceae</taxon>
        <taxon>Desarmillaria</taxon>
    </lineage>
</organism>
<reference evidence="2" key="1">
    <citation type="submission" date="2023-06" db="EMBL/GenBank/DDBJ databases">
        <authorList>
            <consortium name="Lawrence Berkeley National Laboratory"/>
            <person name="Ahrendt S."/>
            <person name="Sahu N."/>
            <person name="Indic B."/>
            <person name="Wong-Bajracharya J."/>
            <person name="Merenyi Z."/>
            <person name="Ke H.-M."/>
            <person name="Monk M."/>
            <person name="Kocsube S."/>
            <person name="Drula E."/>
            <person name="Lipzen A."/>
            <person name="Balint B."/>
            <person name="Henrissat B."/>
            <person name="Andreopoulos B."/>
            <person name="Martin F.M."/>
            <person name="Harder C.B."/>
            <person name="Rigling D."/>
            <person name="Ford K.L."/>
            <person name="Foster G.D."/>
            <person name="Pangilinan J."/>
            <person name="Papanicolaou A."/>
            <person name="Barry K."/>
            <person name="LaButti K."/>
            <person name="Viragh M."/>
            <person name="Koriabine M."/>
            <person name="Yan M."/>
            <person name="Riley R."/>
            <person name="Champramary S."/>
            <person name="Plett K.L."/>
            <person name="Tsai I.J."/>
            <person name="Slot J."/>
            <person name="Sipos G."/>
            <person name="Plett J."/>
            <person name="Nagy L.G."/>
            <person name="Grigoriev I.V."/>
        </authorList>
    </citation>
    <scope>NUCLEOTIDE SEQUENCE</scope>
    <source>
        <strain evidence="2">CCBAS 213</strain>
    </source>
</reference>
<evidence type="ECO:0000313" key="3">
    <source>
        <dbReference type="Proteomes" id="UP001175211"/>
    </source>
</evidence>
<feature type="domain" description="Argonaute linker 1" evidence="1">
    <location>
        <begin position="8"/>
        <end position="58"/>
    </location>
</feature>
<accession>A0AA39JFP6</accession>
<proteinExistence type="predicted"/>
<comment type="caution">
    <text evidence="2">The sequence shown here is derived from an EMBL/GenBank/DDBJ whole genome shotgun (WGS) entry which is preliminary data.</text>
</comment>
<dbReference type="Proteomes" id="UP001175211">
    <property type="component" value="Unassembled WGS sequence"/>
</dbReference>
<sequence>MEPSLNYSFNVQSFFTSQETLNIRCDLQLWCGYFQSVCPAMDRMLIDMDISTGMMYKEGRLIDLCLECL</sequence>
<dbReference type="SMART" id="SM01163">
    <property type="entry name" value="DUF1785"/>
    <property type="match status" value="1"/>
</dbReference>
<dbReference type="InterPro" id="IPR014811">
    <property type="entry name" value="ArgoL1"/>
</dbReference>
<dbReference type="Pfam" id="PF08699">
    <property type="entry name" value="ArgoL1"/>
    <property type="match status" value="1"/>
</dbReference>
<gene>
    <name evidence="2" type="ORF">EV420DRAFT_1240596</name>
</gene>
<dbReference type="AlphaFoldDB" id="A0AA39JFP6"/>
<keyword evidence="3" id="KW-1185">Reference proteome</keyword>
<evidence type="ECO:0000259" key="1">
    <source>
        <dbReference type="SMART" id="SM01163"/>
    </source>
</evidence>
<protein>
    <recommendedName>
        <fullName evidence="1">Argonaute linker 1 domain-containing protein</fullName>
    </recommendedName>
</protein>
<dbReference type="RefSeq" id="XP_060323645.1">
    <property type="nucleotide sequence ID" value="XM_060466628.1"/>
</dbReference>
<dbReference type="EMBL" id="JAUEPS010000076">
    <property type="protein sequence ID" value="KAK0440484.1"/>
    <property type="molecule type" value="Genomic_DNA"/>
</dbReference>
<dbReference type="InterPro" id="IPR036085">
    <property type="entry name" value="PAZ_dom_sf"/>
</dbReference>
<name>A0AA39JFP6_ARMTA</name>